<keyword evidence="3" id="KW-1185">Reference proteome</keyword>
<accession>A0ABX2H3C5</accession>
<dbReference type="InterPro" id="IPR001539">
    <property type="entry name" value="Peptidase_U32"/>
</dbReference>
<reference evidence="2 3" key="1">
    <citation type="journal article" date="2020" name="Cell Host Microbe">
        <title>Functional and Genomic Variation between Human-Derived Isolates of Lachnospiraceae Reveals Inter- and Intra-Species Diversity.</title>
        <authorList>
            <person name="Sorbara M.T."/>
            <person name="Littmann E.R."/>
            <person name="Fontana E."/>
            <person name="Moody T.U."/>
            <person name="Kohout C.E."/>
            <person name="Gjonbalaj M."/>
            <person name="Eaton V."/>
            <person name="Seok R."/>
            <person name="Leiner I.M."/>
            <person name="Pamer E.G."/>
        </authorList>
    </citation>
    <scope>NUCLEOTIDE SEQUENCE [LARGE SCALE GENOMIC DNA]</scope>
    <source>
        <strain evidence="2 3">MSK.17.74</strain>
    </source>
</reference>
<gene>
    <name evidence="2" type="ORF">G5B17_00320</name>
</gene>
<evidence type="ECO:0000313" key="2">
    <source>
        <dbReference type="EMBL" id="NSG83904.1"/>
    </source>
</evidence>
<feature type="domain" description="Peptidase U32 collagenase" evidence="1">
    <location>
        <begin position="324"/>
        <end position="422"/>
    </location>
</feature>
<proteinExistence type="predicted"/>
<dbReference type="Pfam" id="PF01136">
    <property type="entry name" value="Peptidase_U32"/>
    <property type="match status" value="2"/>
</dbReference>
<protein>
    <submittedName>
        <fullName evidence="2">U32 family peptidase</fullName>
    </submittedName>
</protein>
<organism evidence="2 3">
    <name type="scientific">Blautia faecis</name>
    <dbReference type="NCBI Taxonomy" id="871665"/>
    <lineage>
        <taxon>Bacteria</taxon>
        <taxon>Bacillati</taxon>
        <taxon>Bacillota</taxon>
        <taxon>Clostridia</taxon>
        <taxon>Lachnospirales</taxon>
        <taxon>Lachnospiraceae</taxon>
        <taxon>Blautia</taxon>
    </lineage>
</organism>
<evidence type="ECO:0000259" key="1">
    <source>
        <dbReference type="Pfam" id="PF12392"/>
    </source>
</evidence>
<dbReference type="Proteomes" id="UP001644719">
    <property type="component" value="Unassembled WGS sequence"/>
</dbReference>
<dbReference type="EMBL" id="JAAITS010000001">
    <property type="protein sequence ID" value="NSG83904.1"/>
    <property type="molecule type" value="Genomic_DNA"/>
</dbReference>
<dbReference type="InterPro" id="IPR051454">
    <property type="entry name" value="RNA/ubiquinone_mod_enzymes"/>
</dbReference>
<dbReference type="InterPro" id="IPR020988">
    <property type="entry name" value="Pept_U32_collagenase"/>
</dbReference>
<comment type="caution">
    <text evidence="2">The sequence shown here is derived from an EMBL/GenBank/DDBJ whole genome shotgun (WGS) entry which is preliminary data.</text>
</comment>
<evidence type="ECO:0000313" key="3">
    <source>
        <dbReference type="Proteomes" id="UP001644719"/>
    </source>
</evidence>
<dbReference type="PANTHER" id="PTHR30217">
    <property type="entry name" value="PEPTIDASE U32 FAMILY"/>
    <property type="match status" value="1"/>
</dbReference>
<dbReference type="RefSeq" id="WP_173736109.1">
    <property type="nucleotide sequence ID" value="NZ_JAAITS010000001.1"/>
</dbReference>
<dbReference type="Pfam" id="PF12392">
    <property type="entry name" value="DUF3656"/>
    <property type="match status" value="1"/>
</dbReference>
<dbReference type="PANTHER" id="PTHR30217:SF10">
    <property type="entry name" value="23S RRNA 5-HYDROXYCYTIDINE C2501 SYNTHASE"/>
    <property type="match status" value="1"/>
</dbReference>
<dbReference type="PROSITE" id="PS01276">
    <property type="entry name" value="PEPTIDASE_U32"/>
    <property type="match status" value="1"/>
</dbReference>
<sequence length="735" mass="83278">MNQNNIELLAPAGSYEGFEAALGAGADAVYVGGTMFGARAYAQNFNEEELLRAIDVAHIHGRKLYLTVNTLLKNKELNEHLVSYLEPYYNAGLDAVIVQDMGVFSLLKREFPKLHLHASTQMTVTGPEGMKFLAEQGATRVVAARELSLQELSRMHEACPIEIEAFVHGALCYSYSGQCLMSSLLGGRSGNRGRCAQPCRLPYQVKNFRAKEYGKGEFCPLSLKDICTIEILPEIIEAGVTSLKIEGRMKQPAYTAGVTGMYRKYLDFLFEKGPANYHVTEKDKKYLLDLFNRGGSCTGYYQMGNGPQMMAFTNEKKTGEVFLETKQLKEKITGELHLVPGSPVLLHVSCQGEDAYECVGEVQYAKSQPVTEERVRQQMDKLGNTSFIWEKLEIYMEDSVFVPMKTLNEARHQALENLKEKLLRKYRRNVGDERVKRIAEETPAKIRDVVIHDNVPRNKEEYIPVYVSCENEDASEVLCQKTGIQGIYLPYALMEKHLQTGLDNGKEMYLSLPHITRENPPEGYMEQVKKWLEAGLSGFLVRNLESYSALAQMGLADKCVLDHSLYTWNDEAIRFWKDQGILRNTVPLELNEKELRHRENAGSEMIVYGRLPLMHSAQCVRKNTSGCNGQEERLVLKDRYDKEFPVVCYCRPWKMGNTKAADSCYNIIYNSLPYGLLKEAGRVEELGVSSVRLAFTIESREETERIVEDFVAAYHGGRVSHEYEFTKGHFKRGAE</sequence>
<name>A0ABX2H3C5_9FIRM</name>